<dbReference type="Proteomes" id="UP000199670">
    <property type="component" value="Unassembled WGS sequence"/>
</dbReference>
<reference evidence="3" key="1">
    <citation type="submission" date="2016-08" db="EMBL/GenBank/DDBJ databases">
        <authorList>
            <person name="Varghese N."/>
            <person name="Submissions Spin"/>
        </authorList>
    </citation>
    <scope>NUCLEOTIDE SEQUENCE [LARGE SCALE GENOMIC DNA]</scope>
    <source>
        <strain evidence="3">R-53248</strain>
    </source>
</reference>
<evidence type="ECO:0000313" key="3">
    <source>
        <dbReference type="Proteomes" id="UP000199670"/>
    </source>
</evidence>
<gene>
    <name evidence="2" type="ORF">GA0061081_1131</name>
</gene>
<evidence type="ECO:0000313" key="2">
    <source>
        <dbReference type="EMBL" id="SCC25411.1"/>
    </source>
</evidence>
<evidence type="ECO:0000256" key="1">
    <source>
        <dbReference type="SAM" id="SignalP"/>
    </source>
</evidence>
<feature type="signal peptide" evidence="1">
    <location>
        <begin position="1"/>
        <end position="24"/>
    </location>
</feature>
<sequence>MIKQFIKSAFYVSILFQLFPISYASYTAHTAQVIHGTSPSLSPLIEEHINDLNLFGLKSGDEEYFGDEEIKNILLSGYSPLKSQLSSILKQPNSDEFFDPDGDEFKILNLRNQHKVSITWYYTNINNELVEFTPNNEDTFCSLSTRGMYAPFKVKLSANLDLYSKYGIPNNKTYPNEENSTLPAKMYTILGPNDAFICFARPTLNPSSVSGSEKNQWNPEYGFLTQSISNPSENFPTTGFYGAKFDLLLSDKRMVSNYTWAIKQGSDLVTLTNHPNFITITFNTADAKDPGKAWQHVMGSGSGYTVIIEGRHKTTNKTIQYAFTITKWFDTWKQDTNEAGELIALIAPLEEVVAACNAKSGHYHVSHSNEISNAPFDSGTGYTRYTREIGSLFSEWSDVVQSAYPGSFGPDLEKQKGVAMRRYYVWDINEKKYCDVHAHNSKYHCRSEHEEKNAV</sequence>
<dbReference type="EMBL" id="FMAQ01000013">
    <property type="protein sequence ID" value="SCC25411.1"/>
    <property type="molecule type" value="Genomic_DNA"/>
</dbReference>
<proteinExistence type="predicted"/>
<keyword evidence="1" id="KW-0732">Signal</keyword>
<protein>
    <submittedName>
        <fullName evidence="2">Uncharacterized protein</fullName>
    </submittedName>
</protein>
<feature type="non-terminal residue" evidence="2">
    <location>
        <position position="455"/>
    </location>
</feature>
<name>A0A1C4D2A1_9GAMM</name>
<keyword evidence="3" id="KW-1185">Reference proteome</keyword>
<dbReference type="AlphaFoldDB" id="A0A1C4D2A1"/>
<dbReference type="Gene3D" id="2.60.40.1080">
    <property type="match status" value="1"/>
</dbReference>
<organism evidence="2 3">
    <name type="scientific">Gilliamella bombicola</name>
    <dbReference type="NCBI Taxonomy" id="1798182"/>
    <lineage>
        <taxon>Bacteria</taxon>
        <taxon>Pseudomonadati</taxon>
        <taxon>Pseudomonadota</taxon>
        <taxon>Gammaproteobacteria</taxon>
        <taxon>Orbales</taxon>
        <taxon>Orbaceae</taxon>
        <taxon>Gilliamella</taxon>
    </lineage>
</organism>
<accession>A0A1C4D2A1</accession>
<feature type="chain" id="PRO_5008690278" evidence="1">
    <location>
        <begin position="25"/>
        <end position="455"/>
    </location>
</feature>